<evidence type="ECO:0000256" key="6">
    <source>
        <dbReference type="ARBA" id="ARBA00023004"/>
    </source>
</evidence>
<sequence length="396" mass="42544">MSDVPVDAPDHCPGPQSESAGRASSCAGCPNQAACSSGQAKLPLTLREPEVIAAIRRRLGMVRYKVLILSGKGGVGKSSVSVCLARGLCRRPRDKLSVSDDEVDTFRVGLLDLDLCGPSTPCMLGCMEAQVHQSQSGWSPVFVSDNLSVMSVGFLLPGPDYPVIWRGPRKNVLIRQLLSEVCWNDDDSEELDFLLIDTPPGTSDEHLSVVQYLQAADCLDGAVIVTTPQEVALSDVRKEISFCHKLSIPILGLLENMTEFLCPNCGHSAPVFPPTTGGAISLCSSFPEVVNHGDKPPTGESADIPLLGRLPLDPRLARALDEGLCPFELADSNATRSGQSDEGSENNLRPSDAVLIAYNHFIDSFVDQLTRLRKKTRVPSPTVVDAETGERQDIAT</sequence>
<keyword evidence="6 8" id="KW-0408">Iron</keyword>
<protein>
    <recommendedName>
        <fullName evidence="8">Cytosolic Fe-S cluster assembly factor NUBP1 homolog</fullName>
    </recommendedName>
</protein>
<keyword evidence="3 8" id="KW-0479">Metal-binding</keyword>
<dbReference type="SUPFAM" id="SSF52540">
    <property type="entry name" value="P-loop containing nucleoside triphosphate hydrolases"/>
    <property type="match status" value="1"/>
</dbReference>
<dbReference type="InterPro" id="IPR028601">
    <property type="entry name" value="NUBP1/Nbp35"/>
</dbReference>
<comment type="subcellular location">
    <subcellularLocation>
        <location evidence="8">Cytoplasm</location>
    </subcellularLocation>
</comment>
<evidence type="ECO:0000313" key="10">
    <source>
        <dbReference type="EMBL" id="THD19048.1"/>
    </source>
</evidence>
<dbReference type="AlphaFoldDB" id="A0A4E0RAK0"/>
<dbReference type="GO" id="GO:0051539">
    <property type="term" value="F:4 iron, 4 sulfur cluster binding"/>
    <property type="evidence" value="ECO:0007669"/>
    <property type="project" value="UniProtKB-UniRule"/>
</dbReference>
<evidence type="ECO:0000256" key="9">
    <source>
        <dbReference type="SAM" id="MobiDB-lite"/>
    </source>
</evidence>
<evidence type="ECO:0000256" key="4">
    <source>
        <dbReference type="ARBA" id="ARBA00022741"/>
    </source>
</evidence>
<evidence type="ECO:0000256" key="1">
    <source>
        <dbReference type="ARBA" id="ARBA00022485"/>
    </source>
</evidence>
<keyword evidence="2 8" id="KW-0963">Cytoplasm</keyword>
<comment type="similarity">
    <text evidence="8">Belongs to the Mrp/NBP35 ATP-binding proteins family. NUBP1/NBP35 subfamily.</text>
</comment>
<feature type="region of interest" description="Disordered" evidence="9">
    <location>
        <begin position="376"/>
        <end position="396"/>
    </location>
</feature>
<keyword evidence="1 8" id="KW-0004">4Fe-4S</keyword>
<comment type="subunit">
    <text evidence="8">Heterotetramer of 2 NUBP1 and 2 NUBP2 chains.</text>
</comment>
<proteinExistence type="inferred from homology"/>
<dbReference type="HAMAP" id="MF_02040">
    <property type="entry name" value="Mrp_NBP35"/>
    <property type="match status" value="1"/>
</dbReference>
<evidence type="ECO:0000256" key="3">
    <source>
        <dbReference type="ARBA" id="ARBA00022723"/>
    </source>
</evidence>
<dbReference type="Pfam" id="PF10609">
    <property type="entry name" value="ParA"/>
    <property type="match status" value="1"/>
</dbReference>
<evidence type="ECO:0000256" key="2">
    <source>
        <dbReference type="ARBA" id="ARBA00022490"/>
    </source>
</evidence>
<evidence type="ECO:0000256" key="8">
    <source>
        <dbReference type="HAMAP-Rule" id="MF_03038"/>
    </source>
</evidence>
<dbReference type="GO" id="GO:0016226">
    <property type="term" value="P:iron-sulfur cluster assembly"/>
    <property type="evidence" value="ECO:0007669"/>
    <property type="project" value="UniProtKB-UniRule"/>
</dbReference>
<feature type="binding site" evidence="8">
    <location>
        <position position="262"/>
    </location>
    <ligand>
        <name>[4Fe-4S] cluster</name>
        <dbReference type="ChEBI" id="CHEBI:49883"/>
        <label>2</label>
        <note>ligand shared with heterodimeric partner</note>
    </ligand>
</feature>
<feature type="binding site" evidence="8">
    <location>
        <position position="26"/>
    </location>
    <ligand>
        <name>[4Fe-4S] cluster</name>
        <dbReference type="ChEBI" id="CHEBI:49883"/>
        <label>1</label>
    </ligand>
</feature>
<dbReference type="InterPro" id="IPR019591">
    <property type="entry name" value="Mrp/NBP35_ATP-bd"/>
</dbReference>
<comment type="function">
    <text evidence="8">Component of the cytosolic iron-sulfur (Fe/S) protein assembly (CIA) machinery. Required for maturation of extramitochondrial Fe-S proteins. The NUBP1-NUBP2 heterotetramer forms a Fe-S scaffold complex, mediating the de novo assembly of an Fe-S cluster and its transfer to target apoproteins.</text>
</comment>
<dbReference type="EMBL" id="JXXN02007566">
    <property type="protein sequence ID" value="THD19048.1"/>
    <property type="molecule type" value="Genomic_DNA"/>
</dbReference>
<keyword evidence="7 8" id="KW-0411">Iron-sulfur</keyword>
<accession>A0A4E0RAK0</accession>
<feature type="binding site" evidence="8">
    <location>
        <position position="12"/>
    </location>
    <ligand>
        <name>[4Fe-4S] cluster</name>
        <dbReference type="ChEBI" id="CHEBI:49883"/>
        <label>1</label>
    </ligand>
</feature>
<dbReference type="HAMAP" id="MF_03038">
    <property type="entry name" value="NUBP1"/>
    <property type="match status" value="1"/>
</dbReference>
<keyword evidence="11" id="KW-1185">Reference proteome</keyword>
<feature type="binding site" evidence="8">
    <location>
        <begin position="71"/>
        <end position="78"/>
    </location>
    <ligand>
        <name>ATP</name>
        <dbReference type="ChEBI" id="CHEBI:30616"/>
    </ligand>
</feature>
<evidence type="ECO:0000256" key="7">
    <source>
        <dbReference type="ARBA" id="ARBA00023014"/>
    </source>
</evidence>
<dbReference type="InterPro" id="IPR027417">
    <property type="entry name" value="P-loop_NTPase"/>
</dbReference>
<evidence type="ECO:0000313" key="11">
    <source>
        <dbReference type="Proteomes" id="UP000230066"/>
    </source>
</evidence>
<gene>
    <name evidence="10" type="ORF">D915_010322</name>
</gene>
<comment type="cofactor">
    <cofactor evidence="8">
        <name>[4Fe-4S] cluster</name>
        <dbReference type="ChEBI" id="CHEBI:49883"/>
    </cofactor>
    <text evidence="8">Binds 4 [4Fe-4S] clusters per heterotetramer. Contains two stable clusters in the N-termini of NUBP1 and two labile, bridging clusters between subunits of the NUBP1-NUBP2 heterotetramer.</text>
</comment>
<keyword evidence="4 8" id="KW-0547">Nucleotide-binding</keyword>
<organism evidence="10 11">
    <name type="scientific">Fasciola hepatica</name>
    <name type="common">Liver fluke</name>
    <dbReference type="NCBI Taxonomy" id="6192"/>
    <lineage>
        <taxon>Eukaryota</taxon>
        <taxon>Metazoa</taxon>
        <taxon>Spiralia</taxon>
        <taxon>Lophotrochozoa</taxon>
        <taxon>Platyhelminthes</taxon>
        <taxon>Trematoda</taxon>
        <taxon>Digenea</taxon>
        <taxon>Plagiorchiida</taxon>
        <taxon>Echinostomata</taxon>
        <taxon>Echinostomatoidea</taxon>
        <taxon>Fasciolidae</taxon>
        <taxon>Fasciola</taxon>
    </lineage>
</organism>
<feature type="binding site" evidence="8">
    <location>
        <position position="265"/>
    </location>
    <ligand>
        <name>[4Fe-4S] cluster</name>
        <dbReference type="ChEBI" id="CHEBI:49883"/>
        <label>2</label>
        <note>ligand shared with heterodimeric partner</note>
    </ligand>
</feature>
<dbReference type="GO" id="GO:0140663">
    <property type="term" value="F:ATP-dependent FeS chaperone activity"/>
    <property type="evidence" value="ECO:0007669"/>
    <property type="project" value="InterPro"/>
</dbReference>
<feature type="binding site" evidence="8">
    <location>
        <position position="35"/>
    </location>
    <ligand>
        <name>[4Fe-4S] cluster</name>
        <dbReference type="ChEBI" id="CHEBI:49883"/>
        <label>1</label>
    </ligand>
</feature>
<dbReference type="GO" id="GO:0005829">
    <property type="term" value="C:cytosol"/>
    <property type="evidence" value="ECO:0007669"/>
    <property type="project" value="TreeGrafter"/>
</dbReference>
<dbReference type="InterPro" id="IPR033756">
    <property type="entry name" value="YlxH/NBP35"/>
</dbReference>
<dbReference type="CDD" id="cd02037">
    <property type="entry name" value="Mrp_NBP35"/>
    <property type="match status" value="1"/>
</dbReference>
<dbReference type="GO" id="GO:0046872">
    <property type="term" value="F:metal ion binding"/>
    <property type="evidence" value="ECO:0007669"/>
    <property type="project" value="UniProtKB-KW"/>
</dbReference>
<name>A0A4E0RAK0_FASHE</name>
<feature type="binding site" evidence="8">
    <location>
        <position position="29"/>
    </location>
    <ligand>
        <name>[4Fe-4S] cluster</name>
        <dbReference type="ChEBI" id="CHEBI:49883"/>
        <label>1</label>
    </ligand>
</feature>
<dbReference type="GO" id="GO:0005524">
    <property type="term" value="F:ATP binding"/>
    <property type="evidence" value="ECO:0007669"/>
    <property type="project" value="UniProtKB-KW"/>
</dbReference>
<reference evidence="10" key="1">
    <citation type="submission" date="2019-03" db="EMBL/GenBank/DDBJ databases">
        <title>Improved annotation for the trematode Fasciola hepatica.</title>
        <authorList>
            <person name="Choi Y.-J."/>
            <person name="Martin J."/>
            <person name="Mitreva M."/>
        </authorList>
    </citation>
    <scope>NUCLEOTIDE SEQUENCE [LARGE SCALE GENOMIC DNA]</scope>
</reference>
<keyword evidence="5 8" id="KW-0067">ATP-binding</keyword>
<dbReference type="PANTHER" id="PTHR23264">
    <property type="entry name" value="NUCLEOTIDE-BINDING PROTEIN NBP35 YEAST -RELATED"/>
    <property type="match status" value="1"/>
</dbReference>
<dbReference type="Proteomes" id="UP000230066">
    <property type="component" value="Unassembled WGS sequence"/>
</dbReference>
<comment type="caution">
    <text evidence="10">The sequence shown here is derived from an EMBL/GenBank/DDBJ whole genome shotgun (WGS) entry which is preliminary data.</text>
</comment>
<evidence type="ECO:0000256" key="5">
    <source>
        <dbReference type="ARBA" id="ARBA00022840"/>
    </source>
</evidence>
<dbReference type="PANTHER" id="PTHR23264:SF19">
    <property type="entry name" value="CYTOSOLIC FE-S CLUSTER ASSEMBLY FACTOR NUBP2"/>
    <property type="match status" value="1"/>
</dbReference>
<dbReference type="Gene3D" id="3.40.50.300">
    <property type="entry name" value="P-loop containing nucleotide triphosphate hydrolases"/>
    <property type="match status" value="1"/>
</dbReference>